<accession>A0A975FLG8</accession>
<keyword evidence="6 7" id="KW-0326">Glycosidase</keyword>
<dbReference type="AlphaFoldDB" id="A0A975FLG8"/>
<dbReference type="Gene3D" id="2.10.10.20">
    <property type="entry name" value="Carbohydrate-binding module superfamily 5/12"/>
    <property type="match status" value="2"/>
</dbReference>
<dbReference type="InterPro" id="IPR029070">
    <property type="entry name" value="Chitinase_insertion_sf"/>
</dbReference>
<evidence type="ECO:0000313" key="11">
    <source>
        <dbReference type="EMBL" id="QTX04285.1"/>
    </source>
</evidence>
<evidence type="ECO:0000259" key="10">
    <source>
        <dbReference type="PROSITE" id="PS51910"/>
    </source>
</evidence>
<feature type="chain" id="PRO_5037032012" description="chitinase" evidence="9">
    <location>
        <begin position="33"/>
        <end position="568"/>
    </location>
</feature>
<dbReference type="CDD" id="cd12215">
    <property type="entry name" value="ChiC_BD"/>
    <property type="match status" value="2"/>
</dbReference>
<protein>
    <recommendedName>
        <fullName evidence="2">chitinase</fullName>
        <ecNumber evidence="2">3.2.1.14</ecNumber>
    </recommendedName>
</protein>
<organism evidence="11 12">
    <name type="scientific">Agromyces archimandritae</name>
    <dbReference type="NCBI Taxonomy" id="2781962"/>
    <lineage>
        <taxon>Bacteria</taxon>
        <taxon>Bacillati</taxon>
        <taxon>Actinomycetota</taxon>
        <taxon>Actinomycetes</taxon>
        <taxon>Micrococcales</taxon>
        <taxon>Microbacteriaceae</taxon>
        <taxon>Agromyces</taxon>
    </lineage>
</organism>
<evidence type="ECO:0000256" key="3">
    <source>
        <dbReference type="ARBA" id="ARBA00022801"/>
    </source>
</evidence>
<dbReference type="Pfam" id="PF02839">
    <property type="entry name" value="CBM_5_12"/>
    <property type="match status" value="2"/>
</dbReference>
<dbReference type="PROSITE" id="PS01095">
    <property type="entry name" value="GH18_1"/>
    <property type="match status" value="1"/>
</dbReference>
<dbReference type="EMBL" id="CP071696">
    <property type="protein sequence ID" value="QTX04285.1"/>
    <property type="molecule type" value="Genomic_DNA"/>
</dbReference>
<dbReference type="SMART" id="SM00495">
    <property type="entry name" value="ChtBD3"/>
    <property type="match status" value="2"/>
</dbReference>
<dbReference type="PANTHER" id="PTHR11177">
    <property type="entry name" value="CHITINASE"/>
    <property type="match status" value="1"/>
</dbReference>
<dbReference type="GO" id="GO:0030246">
    <property type="term" value="F:carbohydrate binding"/>
    <property type="evidence" value="ECO:0007669"/>
    <property type="project" value="InterPro"/>
</dbReference>
<dbReference type="RefSeq" id="WP_210897722.1">
    <property type="nucleotide sequence ID" value="NZ_CP071696.1"/>
</dbReference>
<dbReference type="PROSITE" id="PS51257">
    <property type="entry name" value="PROKAR_LIPOPROTEIN"/>
    <property type="match status" value="1"/>
</dbReference>
<dbReference type="Proteomes" id="UP000671914">
    <property type="component" value="Chromosome"/>
</dbReference>
<gene>
    <name evidence="11" type="ORF">G127AT_13525</name>
</gene>
<dbReference type="GO" id="GO:0006032">
    <property type="term" value="P:chitin catabolic process"/>
    <property type="evidence" value="ECO:0007669"/>
    <property type="project" value="UniProtKB-KW"/>
</dbReference>
<evidence type="ECO:0000256" key="2">
    <source>
        <dbReference type="ARBA" id="ARBA00012729"/>
    </source>
</evidence>
<dbReference type="GO" id="GO:0008843">
    <property type="term" value="F:endochitinase activity"/>
    <property type="evidence" value="ECO:0007669"/>
    <property type="project" value="UniProtKB-EC"/>
</dbReference>
<feature type="domain" description="GH18" evidence="10">
    <location>
        <begin position="58"/>
        <end position="451"/>
    </location>
</feature>
<evidence type="ECO:0000313" key="12">
    <source>
        <dbReference type="Proteomes" id="UP000671914"/>
    </source>
</evidence>
<dbReference type="SUPFAM" id="SSF51055">
    <property type="entry name" value="Carbohydrate binding domain"/>
    <property type="match status" value="2"/>
</dbReference>
<evidence type="ECO:0000256" key="7">
    <source>
        <dbReference type="RuleBase" id="RU000489"/>
    </source>
</evidence>
<name>A0A975FLG8_9MICO</name>
<dbReference type="InterPro" id="IPR017853">
    <property type="entry name" value="GH"/>
</dbReference>
<proteinExistence type="inferred from homology"/>
<dbReference type="InterPro" id="IPR001579">
    <property type="entry name" value="Glyco_hydro_18_chit_AS"/>
</dbReference>
<dbReference type="KEGG" id="aarc:G127AT_13525"/>
<evidence type="ECO:0000256" key="5">
    <source>
        <dbReference type="ARBA" id="ARBA00023277"/>
    </source>
</evidence>
<reference evidence="11" key="1">
    <citation type="submission" date="2021-03" db="EMBL/GenBank/DDBJ databases">
        <title>Agromyces archimandritus sp. nov., isolated from the cockroach Archimandrita tessellata.</title>
        <authorList>
            <person name="Guzman J."/>
            <person name="Ortuzar M."/>
            <person name="Poehlein A."/>
            <person name="Daniel R."/>
            <person name="Trujillo M."/>
            <person name="Vilcinskas A."/>
        </authorList>
    </citation>
    <scope>NUCLEOTIDE SEQUENCE</scope>
    <source>
        <strain evidence="11">G127AT</strain>
    </source>
</reference>
<dbReference type="Pfam" id="PF00704">
    <property type="entry name" value="Glyco_hydro_18"/>
    <property type="match status" value="1"/>
</dbReference>
<dbReference type="Gene3D" id="3.20.20.80">
    <property type="entry name" value="Glycosidases"/>
    <property type="match status" value="1"/>
</dbReference>
<keyword evidence="4" id="KW-0146">Chitin degradation</keyword>
<dbReference type="InterPro" id="IPR011583">
    <property type="entry name" value="Chitinase_II/V-like_cat"/>
</dbReference>
<dbReference type="EC" id="3.2.1.14" evidence="2"/>
<evidence type="ECO:0000256" key="1">
    <source>
        <dbReference type="ARBA" id="ARBA00000822"/>
    </source>
</evidence>
<dbReference type="InterPro" id="IPR050314">
    <property type="entry name" value="Glycosyl_Hydrlase_18"/>
</dbReference>
<evidence type="ECO:0000256" key="9">
    <source>
        <dbReference type="SAM" id="SignalP"/>
    </source>
</evidence>
<dbReference type="SUPFAM" id="SSF51445">
    <property type="entry name" value="(Trans)glycosidases"/>
    <property type="match status" value="1"/>
</dbReference>
<dbReference type="CDD" id="cd06548">
    <property type="entry name" value="GH18_chitinase"/>
    <property type="match status" value="1"/>
</dbReference>
<dbReference type="PROSITE" id="PS51910">
    <property type="entry name" value="GH18_2"/>
    <property type="match status" value="1"/>
</dbReference>
<evidence type="ECO:0000256" key="6">
    <source>
        <dbReference type="ARBA" id="ARBA00023295"/>
    </source>
</evidence>
<feature type="signal peptide" evidence="9">
    <location>
        <begin position="1"/>
        <end position="32"/>
    </location>
</feature>
<evidence type="ECO:0000256" key="4">
    <source>
        <dbReference type="ARBA" id="ARBA00023024"/>
    </source>
</evidence>
<dbReference type="Gene3D" id="3.10.50.10">
    <property type="match status" value="1"/>
</dbReference>
<sequence>MTATRPRGRLALALTAAGLTAAGCLTVAPAHASPADASPAAAHASPASAADPDGINGYRAVGYVMADSPVTRDVQIADLAASGAIDDLTHLNYAFGNVTADLRCDILDEPGEGDAENDFLRLVSAADSVDGVADTADQALAGNFNQLRKLKAEHPDLKILISLGGWTWSDHFSEAAATPERRTALIDSCIGLYLDGDLPVIDGRGGPGAAAGIFDGIDIDWEWPVTGGETPNADPADKENFLALMEEFRTRLDARGDEDGRDYLLTAFAPAGGWNAGEGGWLDPRLFAAVDYLNVQGYDFHGGWVPNQTGHQGNLHPDGTNNWGLGLDGAMGMYVDAGARPDQLNAGLAAYGHGWYGVENTEEAWQPAAGYIGTKTYAELHGTGTAHFDPEIGASWLVDGDEWWSYDDPASVTAKAEWLAEQGYGGAMWWDLSGDFRGELGASLADTLRAATPGPAVDAACAAPWYGTGVYDTGDVVSHDGVEYRASWWTRAQQPGGANGPWSEIGPCGTAGAPEPAVCAAAWDANRVYTGGDRVSRAGVLYTAQWWTTGERPGSVAWGSWKPLAPCA</sequence>
<keyword evidence="5" id="KW-0119">Carbohydrate metabolism</keyword>
<comment type="catalytic activity">
    <reaction evidence="1">
        <text>Random endo-hydrolysis of N-acetyl-beta-D-glucosaminide (1-&gt;4)-beta-linkages in chitin and chitodextrins.</text>
        <dbReference type="EC" id="3.2.1.14"/>
    </reaction>
</comment>
<evidence type="ECO:0000256" key="8">
    <source>
        <dbReference type="RuleBase" id="RU004453"/>
    </source>
</evidence>
<dbReference type="GO" id="GO:0005576">
    <property type="term" value="C:extracellular region"/>
    <property type="evidence" value="ECO:0007669"/>
    <property type="project" value="InterPro"/>
</dbReference>
<dbReference type="InterPro" id="IPR001223">
    <property type="entry name" value="Glyco_hydro18_cat"/>
</dbReference>
<keyword evidence="3 7" id="KW-0378">Hydrolase</keyword>
<keyword evidence="4" id="KW-0624">Polysaccharide degradation</keyword>
<keyword evidence="12" id="KW-1185">Reference proteome</keyword>
<keyword evidence="9" id="KW-0732">Signal</keyword>
<dbReference type="InterPro" id="IPR003610">
    <property type="entry name" value="CBM5/12"/>
</dbReference>
<dbReference type="PANTHER" id="PTHR11177:SF317">
    <property type="entry name" value="CHITINASE 12-RELATED"/>
    <property type="match status" value="1"/>
</dbReference>
<dbReference type="GO" id="GO:0005975">
    <property type="term" value="P:carbohydrate metabolic process"/>
    <property type="evidence" value="ECO:0007669"/>
    <property type="project" value="InterPro"/>
</dbReference>
<dbReference type="GO" id="GO:0008061">
    <property type="term" value="F:chitin binding"/>
    <property type="evidence" value="ECO:0007669"/>
    <property type="project" value="InterPro"/>
</dbReference>
<comment type="similarity">
    <text evidence="8">Belongs to the glycosyl hydrolase 18 family.</text>
</comment>
<dbReference type="SMART" id="SM00636">
    <property type="entry name" value="Glyco_18"/>
    <property type="match status" value="1"/>
</dbReference>
<dbReference type="InterPro" id="IPR036573">
    <property type="entry name" value="CBM_sf_5/12"/>
</dbReference>